<dbReference type="eggNOG" id="ENOG5031QY1">
    <property type="taxonomic scope" value="Bacteria"/>
</dbReference>
<dbReference type="RefSeq" id="WP_009483219.1">
    <property type="nucleotide sequence ID" value="NZ_BAFE01000088.1"/>
</dbReference>
<comment type="caution">
    <text evidence="3">The sequence shown here is derived from an EMBL/GenBank/DDBJ whole genome shotgun (WGS) entry which is preliminary data.</text>
</comment>
<evidence type="ECO:0000313" key="3">
    <source>
        <dbReference type="EMBL" id="GAB49376.1"/>
    </source>
</evidence>
<dbReference type="PROSITE" id="PS51257">
    <property type="entry name" value="PROKAR_LIPOPROTEIN"/>
    <property type="match status" value="1"/>
</dbReference>
<feature type="chain" id="PRO_5003598675" evidence="2">
    <location>
        <begin position="27"/>
        <end position="202"/>
    </location>
</feature>
<proteinExistence type="predicted"/>
<dbReference type="OrthoDB" id="5150273at2"/>
<reference evidence="3 4" key="1">
    <citation type="submission" date="2012-02" db="EMBL/GenBank/DDBJ databases">
        <title>Whole genome shotgun sequence of Mobilicoccus pelagius NBRC 104925.</title>
        <authorList>
            <person name="Yoshida Y."/>
            <person name="Hosoyama A."/>
            <person name="Tsuchikane K."/>
            <person name="Katsumata H."/>
            <person name="Yamazaki S."/>
            <person name="Fujita N."/>
        </authorList>
    </citation>
    <scope>NUCLEOTIDE SEQUENCE [LARGE SCALE GENOMIC DNA]</scope>
    <source>
        <strain evidence="3 4">NBRC 104925</strain>
    </source>
</reference>
<feature type="region of interest" description="Disordered" evidence="1">
    <location>
        <begin position="21"/>
        <end position="120"/>
    </location>
</feature>
<keyword evidence="4" id="KW-1185">Reference proteome</keyword>
<organism evidence="3 4">
    <name type="scientific">Mobilicoccus pelagius NBRC 104925</name>
    <dbReference type="NCBI Taxonomy" id="1089455"/>
    <lineage>
        <taxon>Bacteria</taxon>
        <taxon>Bacillati</taxon>
        <taxon>Actinomycetota</taxon>
        <taxon>Actinomycetes</taxon>
        <taxon>Micrococcales</taxon>
        <taxon>Dermatophilaceae</taxon>
        <taxon>Mobilicoccus</taxon>
    </lineage>
</organism>
<sequence length="202" mass="20179">MTPRATLPLTAALVCAVLAGCGNDDAGTSSATATPPPATQSASVTPTDPASSATTEPAAATSPSASETGRDSAPSKGASRTSEPRTTVITNSAAPTAPRTTPTAKSTSKTEARGTVPQRSIEDYGDAAVAAWSNGDRAALGRYVSPRVKTAATPPAGELLRVACDGDMCSYTTPEGKRVTLTFDRAAVKAGRTGGVVGVKVD</sequence>
<evidence type="ECO:0000256" key="2">
    <source>
        <dbReference type="SAM" id="SignalP"/>
    </source>
</evidence>
<evidence type="ECO:0000256" key="1">
    <source>
        <dbReference type="SAM" id="MobiDB-lite"/>
    </source>
</evidence>
<accession>H5UUG8</accession>
<feature type="signal peptide" evidence="2">
    <location>
        <begin position="1"/>
        <end position="26"/>
    </location>
</feature>
<keyword evidence="2" id="KW-0732">Signal</keyword>
<feature type="compositionally biased region" description="Low complexity" evidence="1">
    <location>
        <begin position="28"/>
        <end position="67"/>
    </location>
</feature>
<dbReference type="AlphaFoldDB" id="H5UUG8"/>
<protein>
    <submittedName>
        <fullName evidence="3">Uncharacterized protein</fullName>
    </submittedName>
</protein>
<gene>
    <name evidence="3" type="ORF">MOPEL_129_00190</name>
</gene>
<name>H5UUG8_9MICO</name>
<dbReference type="Proteomes" id="UP000004367">
    <property type="component" value="Unassembled WGS sequence"/>
</dbReference>
<evidence type="ECO:0000313" key="4">
    <source>
        <dbReference type="Proteomes" id="UP000004367"/>
    </source>
</evidence>
<feature type="compositionally biased region" description="Low complexity" evidence="1">
    <location>
        <begin position="92"/>
        <end position="109"/>
    </location>
</feature>
<feature type="compositionally biased region" description="Polar residues" evidence="1">
    <location>
        <begin position="78"/>
        <end position="91"/>
    </location>
</feature>
<dbReference type="EMBL" id="BAFE01000088">
    <property type="protein sequence ID" value="GAB49376.1"/>
    <property type="molecule type" value="Genomic_DNA"/>
</dbReference>